<gene>
    <name evidence="2" type="ORF">HETIRDRAFT_222122</name>
</gene>
<dbReference type="KEGG" id="hir:HETIRDRAFT_222122"/>
<feature type="non-terminal residue" evidence="2">
    <location>
        <position position="217"/>
    </location>
</feature>
<dbReference type="Pfam" id="PF07727">
    <property type="entry name" value="RVT_2"/>
    <property type="match status" value="1"/>
</dbReference>
<keyword evidence="3" id="KW-1185">Reference proteome</keyword>
<dbReference type="STRING" id="747525.W4JU83"/>
<dbReference type="RefSeq" id="XP_009550658.1">
    <property type="nucleotide sequence ID" value="XM_009552363.1"/>
</dbReference>
<dbReference type="InParanoid" id="W4JU83"/>
<dbReference type="OrthoDB" id="3344688at2759"/>
<sequence>MLNAELLKLGFTRCRSDSCVYLRVSNKGRTIIVIHVDDMILAASTKRAMTELKEDFRGLPFETTELGEPRTLLGMTVFRNRDKGIISLSQTHYLHNVLERFAMMDCKPVSTPMDPSTHLSNEQSPRLYSAEWEEMRKYPYAALVGALMYAALATRPDLAYTVNTLAQYMSNPGMEHWHAAKRVLRYVKGTLDLALTYGGDENDWIPVGYTDADFAES</sequence>
<organism evidence="2 3">
    <name type="scientific">Heterobasidion irregulare (strain TC 32-1)</name>
    <dbReference type="NCBI Taxonomy" id="747525"/>
    <lineage>
        <taxon>Eukaryota</taxon>
        <taxon>Fungi</taxon>
        <taxon>Dikarya</taxon>
        <taxon>Basidiomycota</taxon>
        <taxon>Agaricomycotina</taxon>
        <taxon>Agaricomycetes</taxon>
        <taxon>Russulales</taxon>
        <taxon>Bondarzewiaceae</taxon>
        <taxon>Heterobasidion</taxon>
        <taxon>Heterobasidion annosum species complex</taxon>
    </lineage>
</organism>
<dbReference type="InterPro" id="IPR013103">
    <property type="entry name" value="RVT_2"/>
</dbReference>
<evidence type="ECO:0000313" key="2">
    <source>
        <dbReference type="EMBL" id="ETW77112.1"/>
    </source>
</evidence>
<reference evidence="2 3" key="1">
    <citation type="journal article" date="2012" name="New Phytol.">
        <title>Insight into trade-off between wood decay and parasitism from the genome of a fungal forest pathogen.</title>
        <authorList>
            <person name="Olson A."/>
            <person name="Aerts A."/>
            <person name="Asiegbu F."/>
            <person name="Belbahri L."/>
            <person name="Bouzid O."/>
            <person name="Broberg A."/>
            <person name="Canback B."/>
            <person name="Coutinho P.M."/>
            <person name="Cullen D."/>
            <person name="Dalman K."/>
            <person name="Deflorio G."/>
            <person name="van Diepen L.T."/>
            <person name="Dunand C."/>
            <person name="Duplessis S."/>
            <person name="Durling M."/>
            <person name="Gonthier P."/>
            <person name="Grimwood J."/>
            <person name="Fossdal C.G."/>
            <person name="Hansson D."/>
            <person name="Henrissat B."/>
            <person name="Hietala A."/>
            <person name="Himmelstrand K."/>
            <person name="Hoffmeister D."/>
            <person name="Hogberg N."/>
            <person name="James T.Y."/>
            <person name="Karlsson M."/>
            <person name="Kohler A."/>
            <person name="Kues U."/>
            <person name="Lee Y.H."/>
            <person name="Lin Y.C."/>
            <person name="Lind M."/>
            <person name="Lindquist E."/>
            <person name="Lombard V."/>
            <person name="Lucas S."/>
            <person name="Lunden K."/>
            <person name="Morin E."/>
            <person name="Murat C."/>
            <person name="Park J."/>
            <person name="Raffaello T."/>
            <person name="Rouze P."/>
            <person name="Salamov A."/>
            <person name="Schmutz J."/>
            <person name="Solheim H."/>
            <person name="Stahlberg J."/>
            <person name="Velez H."/>
            <person name="de Vries R.P."/>
            <person name="Wiebenga A."/>
            <person name="Woodward S."/>
            <person name="Yakovlev I."/>
            <person name="Garbelotto M."/>
            <person name="Martin F."/>
            <person name="Grigoriev I.V."/>
            <person name="Stenlid J."/>
        </authorList>
    </citation>
    <scope>NUCLEOTIDE SEQUENCE [LARGE SCALE GENOMIC DNA]</scope>
    <source>
        <strain evidence="2 3">TC 32-1</strain>
    </source>
</reference>
<dbReference type="PANTHER" id="PTHR11439:SF467">
    <property type="entry name" value="INTEGRASE CATALYTIC DOMAIN-CONTAINING PROTEIN"/>
    <property type="match status" value="1"/>
</dbReference>
<dbReference type="Proteomes" id="UP000030671">
    <property type="component" value="Unassembled WGS sequence"/>
</dbReference>
<dbReference type="AlphaFoldDB" id="W4JU83"/>
<accession>W4JU83</accession>
<evidence type="ECO:0000259" key="1">
    <source>
        <dbReference type="Pfam" id="PF07727"/>
    </source>
</evidence>
<dbReference type="PANTHER" id="PTHR11439">
    <property type="entry name" value="GAG-POL-RELATED RETROTRANSPOSON"/>
    <property type="match status" value="1"/>
</dbReference>
<name>W4JU83_HETIT</name>
<proteinExistence type="predicted"/>
<dbReference type="GeneID" id="20668661"/>
<protein>
    <recommendedName>
        <fullName evidence="1">Reverse transcriptase Ty1/copia-type domain-containing protein</fullName>
    </recommendedName>
</protein>
<feature type="domain" description="Reverse transcriptase Ty1/copia-type" evidence="1">
    <location>
        <begin position="3"/>
        <end position="114"/>
    </location>
</feature>
<evidence type="ECO:0000313" key="3">
    <source>
        <dbReference type="Proteomes" id="UP000030671"/>
    </source>
</evidence>
<dbReference type="eggNOG" id="KOG0017">
    <property type="taxonomic scope" value="Eukaryota"/>
</dbReference>
<dbReference type="EMBL" id="KI925463">
    <property type="protein sequence ID" value="ETW77112.1"/>
    <property type="molecule type" value="Genomic_DNA"/>
</dbReference>
<dbReference type="HOGENOM" id="CLU_001650_10_0_1"/>